<name>A0ABM8IJN0_9FIRM</name>
<dbReference type="CDD" id="cd08352">
    <property type="entry name" value="VOC_Bs_YwkD_like"/>
    <property type="match status" value="1"/>
</dbReference>
<dbReference type="Gene3D" id="3.10.180.10">
    <property type="entry name" value="2,3-Dihydroxybiphenyl 1,2-Dioxygenase, domain 1"/>
    <property type="match status" value="1"/>
</dbReference>
<organism evidence="3 4">
    <name type="scientific">Turicibacter faecis</name>
    <dbReference type="NCBI Taxonomy" id="2963365"/>
    <lineage>
        <taxon>Bacteria</taxon>
        <taxon>Bacillati</taxon>
        <taxon>Bacillota</taxon>
        <taxon>Erysipelotrichia</taxon>
        <taxon>Erysipelotrichales</taxon>
        <taxon>Turicibacteraceae</taxon>
        <taxon>Turicibacter</taxon>
    </lineage>
</organism>
<proteinExistence type="predicted"/>
<dbReference type="PANTHER" id="PTHR36113:SF6">
    <property type="entry name" value="FOSFOMYCIN RESISTANCE PROTEIN FOSX"/>
    <property type="match status" value="1"/>
</dbReference>
<keyword evidence="4" id="KW-1185">Reference proteome</keyword>
<feature type="domain" description="VOC" evidence="2">
    <location>
        <begin position="4"/>
        <end position="126"/>
    </location>
</feature>
<dbReference type="NCBIfam" id="NF008551">
    <property type="entry name" value="PRK11478.1"/>
    <property type="match status" value="1"/>
</dbReference>
<evidence type="ECO:0000259" key="2">
    <source>
        <dbReference type="PROSITE" id="PS51819"/>
    </source>
</evidence>
<dbReference type="RefSeq" id="WP_338617321.1">
    <property type="nucleotide sequence ID" value="NZ_AP028127.1"/>
</dbReference>
<sequence>MFNQIHHVAIIASDYERSKHFYVNILGLEVIRENYRAERQSYKLDLKVGTSEIELFSFPNSPERPSYPEACGLRHLCFRVEDIEQVVSYLNESGVQTQEIRVDEYTQKRYVFFNDPDGLPLELYES</sequence>
<dbReference type="InterPro" id="IPR029068">
    <property type="entry name" value="Glyas_Bleomycin-R_OHBP_Dase"/>
</dbReference>
<gene>
    <name evidence="3" type="ORF">T23_14130</name>
</gene>
<keyword evidence="1" id="KW-0479">Metal-binding</keyword>
<evidence type="ECO:0000313" key="3">
    <source>
        <dbReference type="EMBL" id="BEH91311.1"/>
    </source>
</evidence>
<dbReference type="InterPro" id="IPR051332">
    <property type="entry name" value="Fosfomycin_Res_Enzymes"/>
</dbReference>
<dbReference type="SUPFAM" id="SSF54593">
    <property type="entry name" value="Glyoxalase/Bleomycin resistance protein/Dihydroxybiphenyl dioxygenase"/>
    <property type="match status" value="1"/>
</dbReference>
<dbReference type="Proteomes" id="UP001432099">
    <property type="component" value="Chromosome"/>
</dbReference>
<evidence type="ECO:0000256" key="1">
    <source>
        <dbReference type="ARBA" id="ARBA00022723"/>
    </source>
</evidence>
<dbReference type="PANTHER" id="PTHR36113">
    <property type="entry name" value="LYASE, PUTATIVE-RELATED-RELATED"/>
    <property type="match status" value="1"/>
</dbReference>
<dbReference type="Pfam" id="PF00903">
    <property type="entry name" value="Glyoxalase"/>
    <property type="match status" value="1"/>
</dbReference>
<dbReference type="EMBL" id="AP028127">
    <property type="protein sequence ID" value="BEH91311.1"/>
    <property type="molecule type" value="Genomic_DNA"/>
</dbReference>
<protein>
    <submittedName>
        <fullName evidence="3">VOC family protein</fullName>
    </submittedName>
</protein>
<evidence type="ECO:0000313" key="4">
    <source>
        <dbReference type="Proteomes" id="UP001432099"/>
    </source>
</evidence>
<dbReference type="InterPro" id="IPR004360">
    <property type="entry name" value="Glyas_Fos-R_dOase_dom"/>
</dbReference>
<dbReference type="PROSITE" id="PS51819">
    <property type="entry name" value="VOC"/>
    <property type="match status" value="1"/>
</dbReference>
<reference evidence="3" key="1">
    <citation type="journal article" date="2024" name="Int. J. Syst. Evol. Microbiol.">
        <title>Turicibacter faecis sp. nov., isolated from faeces of heart failure mouse model.</title>
        <authorList>
            <person name="Imamura Y."/>
            <person name="Motooka D."/>
            <person name="Nakajima Y."/>
            <person name="Ito S."/>
            <person name="Kitakaze M."/>
            <person name="Iida T."/>
            <person name="Nakamura S."/>
        </authorList>
    </citation>
    <scope>NUCLEOTIDE SEQUENCE</scope>
    <source>
        <strain evidence="3">TC023</strain>
    </source>
</reference>
<dbReference type="InterPro" id="IPR037523">
    <property type="entry name" value="VOC_core"/>
</dbReference>
<accession>A0ABM8IJN0</accession>
<dbReference type="InterPro" id="IPR037478">
    <property type="entry name" value="YwkD-like_dom"/>
</dbReference>